<organism evidence="1">
    <name type="scientific">uncultured marine virus</name>
    <dbReference type="NCBI Taxonomy" id="186617"/>
    <lineage>
        <taxon>Viruses</taxon>
        <taxon>environmental samples</taxon>
    </lineage>
</organism>
<accession>S4TFD3</accession>
<dbReference type="EMBL" id="JX904558">
    <property type="protein sequence ID" value="AGA18437.1"/>
    <property type="molecule type" value="Genomic_DNA"/>
</dbReference>
<proteinExistence type="predicted"/>
<reference evidence="1" key="1">
    <citation type="journal article" date="2013" name="ISME J.">
        <title>Previously unknown and highly divergent ssDNA viruses populate the oceans.</title>
        <authorList>
            <person name="Labonte J.M."/>
            <person name="Suttle C.A."/>
        </authorList>
    </citation>
    <scope>NUCLEOTIDE SEQUENCE</scope>
</reference>
<name>S4TFD3_9VIRU</name>
<evidence type="ECO:0000313" key="1">
    <source>
        <dbReference type="EMBL" id="AGA18437.1"/>
    </source>
</evidence>
<protein>
    <submittedName>
        <fullName evidence="1">Uncharacterized protein</fullName>
    </submittedName>
</protein>
<sequence>MPVGLKQSSSVVSIGFSLSESAANTFTQGSVDLNLSPLDREVFVVLAVNLDNDFPDNVGADTQVRSALTTTSQTVMPNLGDANCLVRTTDSIKTDGVTAVSFSQQALETPPSTLEYIGIIATNDFFIQTQGSGNITAKGTAGKLYGYRAAASADIYAALVQSEVLSA</sequence>